<keyword evidence="2" id="KW-1185">Reference proteome</keyword>
<name>A0A653DUB3_CALMS</name>
<evidence type="ECO:0000313" key="2">
    <source>
        <dbReference type="Proteomes" id="UP000410492"/>
    </source>
</evidence>
<organism evidence="1 2">
    <name type="scientific">Callosobruchus maculatus</name>
    <name type="common">Southern cowpea weevil</name>
    <name type="synonym">Pulse bruchid</name>
    <dbReference type="NCBI Taxonomy" id="64391"/>
    <lineage>
        <taxon>Eukaryota</taxon>
        <taxon>Metazoa</taxon>
        <taxon>Ecdysozoa</taxon>
        <taxon>Arthropoda</taxon>
        <taxon>Hexapoda</taxon>
        <taxon>Insecta</taxon>
        <taxon>Pterygota</taxon>
        <taxon>Neoptera</taxon>
        <taxon>Endopterygota</taxon>
        <taxon>Coleoptera</taxon>
        <taxon>Polyphaga</taxon>
        <taxon>Cucujiformia</taxon>
        <taxon>Chrysomeloidea</taxon>
        <taxon>Chrysomelidae</taxon>
        <taxon>Bruchinae</taxon>
        <taxon>Bruchini</taxon>
        <taxon>Callosobruchus</taxon>
    </lineage>
</organism>
<evidence type="ECO:0000313" key="1">
    <source>
        <dbReference type="EMBL" id="VEN63647.1"/>
    </source>
</evidence>
<proteinExistence type="predicted"/>
<accession>A0A653DUB3</accession>
<dbReference type="EMBL" id="CAACVG010014760">
    <property type="protein sequence ID" value="VEN63647.1"/>
    <property type="molecule type" value="Genomic_DNA"/>
</dbReference>
<gene>
    <name evidence="1" type="ORF">CALMAC_LOCUS20424</name>
</gene>
<protein>
    <submittedName>
        <fullName evidence="1">Uncharacterized protein</fullName>
    </submittedName>
</protein>
<dbReference type="Proteomes" id="UP000410492">
    <property type="component" value="Unassembled WGS sequence"/>
</dbReference>
<sequence length="35" mass="4134">MVMPYFSKLCHGHTCLLYAPYLNSKSIKEPRYTKL</sequence>
<reference evidence="1 2" key="1">
    <citation type="submission" date="2019-01" db="EMBL/GenBank/DDBJ databases">
        <authorList>
            <person name="Sayadi A."/>
        </authorList>
    </citation>
    <scope>NUCLEOTIDE SEQUENCE [LARGE SCALE GENOMIC DNA]</scope>
</reference>
<dbReference type="AlphaFoldDB" id="A0A653DUB3"/>